<protein>
    <recommendedName>
        <fullName evidence="4">Peptidase A2 domain-containing protein</fullName>
    </recommendedName>
</protein>
<proteinExistence type="predicted"/>
<evidence type="ECO:0000313" key="3">
    <source>
        <dbReference type="Proteomes" id="UP001152320"/>
    </source>
</evidence>
<reference evidence="2" key="1">
    <citation type="submission" date="2021-10" db="EMBL/GenBank/DDBJ databases">
        <title>Tropical sea cucumber genome reveals ecological adaptation and Cuvierian tubules defense mechanism.</title>
        <authorList>
            <person name="Chen T."/>
        </authorList>
    </citation>
    <scope>NUCLEOTIDE SEQUENCE</scope>
    <source>
        <strain evidence="2">Nanhai2018</strain>
        <tissue evidence="2">Muscle</tissue>
    </source>
</reference>
<dbReference type="Proteomes" id="UP001152320">
    <property type="component" value="Chromosome 16"/>
</dbReference>
<organism evidence="2 3">
    <name type="scientific">Holothuria leucospilota</name>
    <name type="common">Black long sea cucumber</name>
    <name type="synonym">Mertensiothuria leucospilota</name>
    <dbReference type="NCBI Taxonomy" id="206669"/>
    <lineage>
        <taxon>Eukaryota</taxon>
        <taxon>Metazoa</taxon>
        <taxon>Echinodermata</taxon>
        <taxon>Eleutherozoa</taxon>
        <taxon>Echinozoa</taxon>
        <taxon>Holothuroidea</taxon>
        <taxon>Aspidochirotacea</taxon>
        <taxon>Aspidochirotida</taxon>
        <taxon>Holothuriidae</taxon>
        <taxon>Holothuria</taxon>
    </lineage>
</organism>
<gene>
    <name evidence="2" type="ORF">HOLleu_31432</name>
</gene>
<name>A0A9Q0YS75_HOLLE</name>
<dbReference type="SUPFAM" id="SSF50630">
    <property type="entry name" value="Acid proteases"/>
    <property type="match status" value="1"/>
</dbReference>
<evidence type="ECO:0000256" key="1">
    <source>
        <dbReference type="SAM" id="MobiDB-lite"/>
    </source>
</evidence>
<sequence length="136" mass="15368">MCGTKTKSPKKDKRPRNNKSVNNVEERSSTSGDSDQDLFISMVKNQRPPGDDWHIDLPVNDTLVKLKLDTGADCNILPKSIYGTLSEEMLKCSKTKLVSYTGHRVTTLGKQQLLVFHRDKYHLVEIKIVETDLVPV</sequence>
<feature type="region of interest" description="Disordered" evidence="1">
    <location>
        <begin position="1"/>
        <end position="51"/>
    </location>
</feature>
<dbReference type="InterPro" id="IPR021109">
    <property type="entry name" value="Peptidase_aspartic_dom_sf"/>
</dbReference>
<comment type="caution">
    <text evidence="2">The sequence shown here is derived from an EMBL/GenBank/DDBJ whole genome shotgun (WGS) entry which is preliminary data.</text>
</comment>
<feature type="compositionally biased region" description="Basic residues" evidence="1">
    <location>
        <begin position="7"/>
        <end position="17"/>
    </location>
</feature>
<keyword evidence="3" id="KW-1185">Reference proteome</keyword>
<dbReference type="EMBL" id="JAIZAY010000016">
    <property type="protein sequence ID" value="KAJ8026565.1"/>
    <property type="molecule type" value="Genomic_DNA"/>
</dbReference>
<feature type="compositionally biased region" description="Polar residues" evidence="1">
    <location>
        <begin position="18"/>
        <end position="33"/>
    </location>
</feature>
<dbReference type="AlphaFoldDB" id="A0A9Q0YS75"/>
<evidence type="ECO:0000313" key="2">
    <source>
        <dbReference type="EMBL" id="KAJ8026565.1"/>
    </source>
</evidence>
<accession>A0A9Q0YS75</accession>
<evidence type="ECO:0008006" key="4">
    <source>
        <dbReference type="Google" id="ProtNLM"/>
    </source>
</evidence>
<dbReference type="OrthoDB" id="6161333at2759"/>